<gene>
    <name evidence="2" type="ORF">AVDCRST_MAG18-2950</name>
</gene>
<reference evidence="2" key="1">
    <citation type="submission" date="2020-02" db="EMBL/GenBank/DDBJ databases">
        <authorList>
            <person name="Meier V. D."/>
        </authorList>
    </citation>
    <scope>NUCLEOTIDE SEQUENCE</scope>
    <source>
        <strain evidence="2">AVDCRST_MAG18</strain>
    </source>
</reference>
<accession>A0A6J4VPN6</accession>
<feature type="region of interest" description="Disordered" evidence="1">
    <location>
        <begin position="1"/>
        <end position="30"/>
    </location>
</feature>
<feature type="compositionally biased region" description="Basic residues" evidence="1">
    <location>
        <begin position="7"/>
        <end position="26"/>
    </location>
</feature>
<proteinExistence type="predicted"/>
<protein>
    <submittedName>
        <fullName evidence="2">Uncharacterized protein</fullName>
    </submittedName>
</protein>
<dbReference type="EMBL" id="CADCWN010000221">
    <property type="protein sequence ID" value="CAA9579571.1"/>
    <property type="molecule type" value="Genomic_DNA"/>
</dbReference>
<organism evidence="2">
    <name type="scientific">uncultured Thermomicrobiales bacterium</name>
    <dbReference type="NCBI Taxonomy" id="1645740"/>
    <lineage>
        <taxon>Bacteria</taxon>
        <taxon>Pseudomonadati</taxon>
        <taxon>Thermomicrobiota</taxon>
        <taxon>Thermomicrobia</taxon>
        <taxon>Thermomicrobiales</taxon>
        <taxon>environmental samples</taxon>
    </lineage>
</organism>
<name>A0A6J4VPN6_9BACT</name>
<evidence type="ECO:0000256" key="1">
    <source>
        <dbReference type="SAM" id="MobiDB-lite"/>
    </source>
</evidence>
<dbReference type="AlphaFoldDB" id="A0A6J4VPN6"/>
<evidence type="ECO:0000313" key="2">
    <source>
        <dbReference type="EMBL" id="CAA9579571.1"/>
    </source>
</evidence>
<sequence length="58" mass="6580">MPAANAAKRRVNEKHRLKKQKEKAKKRGIDTSNPFWRLLLNPTNADAGQLSTRPGRGR</sequence>